<keyword evidence="2" id="KW-0413">Isomerase</keyword>
<dbReference type="EMBL" id="CP039126">
    <property type="protein sequence ID" value="QMW76181.1"/>
    <property type="molecule type" value="Genomic_DNA"/>
</dbReference>
<dbReference type="InterPro" id="IPR013022">
    <property type="entry name" value="Xyl_isomerase-like_TIM-brl"/>
</dbReference>
<dbReference type="SUPFAM" id="SSF51658">
    <property type="entry name" value="Xylose isomerase-like"/>
    <property type="match status" value="1"/>
</dbReference>
<organism evidence="2 3">
    <name type="scientific">Blautia producta</name>
    <dbReference type="NCBI Taxonomy" id="33035"/>
    <lineage>
        <taxon>Bacteria</taxon>
        <taxon>Bacillati</taxon>
        <taxon>Bacillota</taxon>
        <taxon>Clostridia</taxon>
        <taxon>Lachnospirales</taxon>
        <taxon>Lachnospiraceae</taxon>
        <taxon>Blautia</taxon>
    </lineage>
</organism>
<evidence type="ECO:0000313" key="3">
    <source>
        <dbReference type="Proteomes" id="UP000515789"/>
    </source>
</evidence>
<evidence type="ECO:0000259" key="1">
    <source>
        <dbReference type="Pfam" id="PF01261"/>
    </source>
</evidence>
<dbReference type="Gene3D" id="3.20.20.150">
    <property type="entry name" value="Divalent-metal-dependent TIM barrel enzymes"/>
    <property type="match status" value="1"/>
</dbReference>
<sequence>MVKMKAVASFGIVNADTSGPGAFLRAAKWYWDELTDMFAAAGFTSVMIPMVPNTENVSRNGAPICTASVKTRFGSPEGYLKYLNNKGIENVEAIGISAQSQFNSLFETGLPIERFFEAFYSHAADTIEALVQLGGSTLLASPTPGIGFLDQAFHGDEGKKEKFLADAAECMNRIGEACKENKIHFAVRNEYWTLVRGTKIDSLMENLDTGLVSYAADPAHLSIANADYLEYFKKYAKQAKAVCFTDTKFEDELDVYKTISPEFPQDGRRQRVYYDLGYGNMDFTEIYKILRNADFDGPVILDSKYSLDIPKGILRMRTFWNNLEKNYIAEEVRNGK</sequence>
<dbReference type="AlphaFoldDB" id="A0A7G5MNI8"/>
<dbReference type="InterPro" id="IPR036237">
    <property type="entry name" value="Xyl_isomerase-like_sf"/>
</dbReference>
<dbReference type="PANTHER" id="PTHR12110:SF41">
    <property type="entry name" value="INOSOSE DEHYDRATASE"/>
    <property type="match status" value="1"/>
</dbReference>
<gene>
    <name evidence="2" type="ORF">E5259_00440</name>
</gene>
<evidence type="ECO:0000313" key="2">
    <source>
        <dbReference type="EMBL" id="QMW76181.1"/>
    </source>
</evidence>
<accession>A0A7G5MNI8</accession>
<dbReference type="PANTHER" id="PTHR12110">
    <property type="entry name" value="HYDROXYPYRUVATE ISOMERASE"/>
    <property type="match status" value="1"/>
</dbReference>
<dbReference type="Pfam" id="PF01261">
    <property type="entry name" value="AP_endonuc_2"/>
    <property type="match status" value="1"/>
</dbReference>
<name>A0A7G5MNI8_9FIRM</name>
<dbReference type="Proteomes" id="UP000515789">
    <property type="component" value="Chromosome"/>
</dbReference>
<proteinExistence type="predicted"/>
<dbReference type="GO" id="GO:0016853">
    <property type="term" value="F:isomerase activity"/>
    <property type="evidence" value="ECO:0007669"/>
    <property type="project" value="UniProtKB-KW"/>
</dbReference>
<dbReference type="InterPro" id="IPR050312">
    <property type="entry name" value="IolE/XylAMocC-like"/>
</dbReference>
<protein>
    <submittedName>
        <fullName evidence="2">Sugar phosphate isomerase/epimerase</fullName>
    </submittedName>
</protein>
<feature type="domain" description="Xylose isomerase-like TIM barrel" evidence="1">
    <location>
        <begin position="39"/>
        <end position="306"/>
    </location>
</feature>
<reference evidence="2 3" key="1">
    <citation type="submission" date="2019-04" db="EMBL/GenBank/DDBJ databases">
        <authorList>
            <person name="Schori C."/>
            <person name="Ahrens C."/>
        </authorList>
    </citation>
    <scope>NUCLEOTIDE SEQUENCE [LARGE SCALE GENOMIC DNA]</scope>
    <source>
        <strain evidence="2 3">DSM 2950</strain>
    </source>
</reference>